<name>A0A2K6T3N4_SAIBB</name>
<proteinExistence type="predicted"/>
<protein>
    <submittedName>
        <fullName evidence="2">Uncharacterized protein</fullName>
    </submittedName>
</protein>
<dbReference type="AlphaFoldDB" id="A0A2K6T3N4"/>
<organism evidence="2 3">
    <name type="scientific">Saimiri boliviensis boliviensis</name>
    <name type="common">Bolivian squirrel monkey</name>
    <dbReference type="NCBI Taxonomy" id="39432"/>
    <lineage>
        <taxon>Eukaryota</taxon>
        <taxon>Metazoa</taxon>
        <taxon>Chordata</taxon>
        <taxon>Craniata</taxon>
        <taxon>Vertebrata</taxon>
        <taxon>Euteleostomi</taxon>
        <taxon>Mammalia</taxon>
        <taxon>Eutheria</taxon>
        <taxon>Euarchontoglires</taxon>
        <taxon>Primates</taxon>
        <taxon>Haplorrhini</taxon>
        <taxon>Platyrrhini</taxon>
        <taxon>Cebidae</taxon>
        <taxon>Saimiriinae</taxon>
        <taxon>Saimiri</taxon>
    </lineage>
</organism>
<reference evidence="2" key="2">
    <citation type="submission" date="2025-09" db="UniProtKB">
        <authorList>
            <consortium name="Ensembl"/>
        </authorList>
    </citation>
    <scope>IDENTIFICATION</scope>
</reference>
<reference evidence="2" key="1">
    <citation type="submission" date="2025-08" db="UniProtKB">
        <authorList>
            <consortium name="Ensembl"/>
        </authorList>
    </citation>
    <scope>IDENTIFICATION</scope>
</reference>
<accession>A0A2K6T3N4</accession>
<dbReference type="GeneTree" id="ENSGT00390000001158"/>
<keyword evidence="1" id="KW-0812">Transmembrane</keyword>
<evidence type="ECO:0000313" key="2">
    <source>
        <dbReference type="Ensembl" id="ENSSBOP00000014216.1"/>
    </source>
</evidence>
<keyword evidence="1" id="KW-1133">Transmembrane helix</keyword>
<dbReference type="Ensembl" id="ENSSBOT00000031014.1">
    <property type="protein sequence ID" value="ENSSBOP00000014216.1"/>
    <property type="gene ID" value="ENSSBOG00000023875.1"/>
</dbReference>
<sequence length="79" mass="9087">MYLSALKAIKIPWAFCHHHETFPFLILTVIAVFALAVLFYTHKSGKVLNLILPPKQNKIHRLGYNSEVLSTYFRPVATF</sequence>
<evidence type="ECO:0000256" key="1">
    <source>
        <dbReference type="SAM" id="Phobius"/>
    </source>
</evidence>
<dbReference type="Proteomes" id="UP000233220">
    <property type="component" value="Unplaced"/>
</dbReference>
<keyword evidence="3" id="KW-1185">Reference proteome</keyword>
<feature type="transmembrane region" description="Helical" evidence="1">
    <location>
        <begin position="22"/>
        <end position="41"/>
    </location>
</feature>
<keyword evidence="1" id="KW-0472">Membrane</keyword>
<evidence type="ECO:0000313" key="3">
    <source>
        <dbReference type="Proteomes" id="UP000233220"/>
    </source>
</evidence>
<dbReference type="OMA" id="CHHHETF"/>